<evidence type="ECO:0000313" key="2">
    <source>
        <dbReference type="Proteomes" id="UP001234202"/>
    </source>
</evidence>
<name>A0ACC2XT08_9TREE</name>
<dbReference type="EMBL" id="JASBWV010000007">
    <property type="protein sequence ID" value="KAJ9125822.1"/>
    <property type="molecule type" value="Genomic_DNA"/>
</dbReference>
<accession>A0ACC2XT08</accession>
<evidence type="ECO:0000313" key="1">
    <source>
        <dbReference type="EMBL" id="KAJ9125822.1"/>
    </source>
</evidence>
<comment type="caution">
    <text evidence="1">The sequence shown here is derived from an EMBL/GenBank/DDBJ whole genome shotgun (WGS) entry which is preliminary data.</text>
</comment>
<dbReference type="Proteomes" id="UP001234202">
    <property type="component" value="Unassembled WGS sequence"/>
</dbReference>
<organism evidence="1 2">
    <name type="scientific">Naganishia onofrii</name>
    <dbReference type="NCBI Taxonomy" id="1851511"/>
    <lineage>
        <taxon>Eukaryota</taxon>
        <taxon>Fungi</taxon>
        <taxon>Dikarya</taxon>
        <taxon>Basidiomycota</taxon>
        <taxon>Agaricomycotina</taxon>
        <taxon>Tremellomycetes</taxon>
        <taxon>Filobasidiales</taxon>
        <taxon>Filobasidiaceae</taxon>
        <taxon>Naganishia</taxon>
    </lineage>
</organism>
<proteinExistence type="predicted"/>
<keyword evidence="2" id="KW-1185">Reference proteome</keyword>
<sequence>MSTSVELKLLTLLNVSAIKRPREADQPGAQRRSISVSPSVQPNPQSSTAVESSTEIKSTEEPPRKKKRGVSFGGEVGPSGSGALKKGKTHGKKAGVAAKENASRTEEAQRQSESLSIPTIEEEVSEGEDSHQLIADEDTDDEGKQGKTMSMTEDPFNVHFAPEPPVLTPQSISAAEAGEWTSTKKVFKGLGPVVQMMPGKAASPTDSQASGSAPRITPAILETFNAQHPTQSAVLSSTLDVIGQYKDIFLHGLDGDADGTGAGGFGQETENVRSAVAMHALNHVMKTRRRIIKNNEKLARGNENDDPPQDSSFVRPKVLLLLPNRHLALHYLENHLFPLAPLGTQVENRKPFTSSFGLPSGYTDPLDTAEAKEKYPADHIANFKGNTDDNFRFGIKFTRKAWRVIMPPANEEKLIGCDIIIASPLAMRMTADKERGSVDYLSSIEVLVADGLDVMSMQNWAFAQWVFSHVNGEPKETHGCDVSRLKPWYADQQAKFLRQSIFISRYETPEMRALFNRQLFNVEGKIRMDRSNFPGLLGQVRKGVRQVFSRIPCNDPVEELDVRFKYFTDTTLPALLKSAVSRTATLIMIPDYYDFVKVTNFLKKREDLSIAAISEYSSNQEISAARTAFFKGKKDFLVVTERFHFYRRYRLRGAKTIVFYSLPDHAAFYPELMAGPFIPSATGKQTVEIDEADVSSRVAFSKFDWLKLERVVGTEAARRMITDRDETRFTFV</sequence>
<reference evidence="1" key="1">
    <citation type="submission" date="2023-04" db="EMBL/GenBank/DDBJ databases">
        <title>Draft Genome sequencing of Naganishia species isolated from polar environments using Oxford Nanopore Technology.</title>
        <authorList>
            <person name="Leo P."/>
            <person name="Venkateswaran K."/>
        </authorList>
    </citation>
    <scope>NUCLEOTIDE SEQUENCE</scope>
    <source>
        <strain evidence="1">DBVPG 5303</strain>
    </source>
</reference>
<protein>
    <submittedName>
        <fullName evidence="1">Uncharacterized protein</fullName>
    </submittedName>
</protein>
<gene>
    <name evidence="1" type="ORF">QFC24_002606</name>
</gene>